<gene>
    <name evidence="1" type="ORF">FHR37_000800</name>
    <name evidence="2" type="ORF">SAMN05421678_11662</name>
</gene>
<dbReference type="RefSeq" id="WP_092887366.1">
    <property type="nucleotide sequence ID" value="NZ_FOOI01000016.1"/>
</dbReference>
<evidence type="ECO:0000313" key="1">
    <source>
        <dbReference type="EMBL" id="NYH81949.1"/>
    </source>
</evidence>
<proteinExistence type="predicted"/>
<evidence type="ECO:0000313" key="2">
    <source>
        <dbReference type="EMBL" id="SFH36358.1"/>
    </source>
</evidence>
<organism evidence="2 3">
    <name type="scientific">Actinopolymorpha cephalotaxi</name>
    <dbReference type="NCBI Taxonomy" id="504797"/>
    <lineage>
        <taxon>Bacteria</taxon>
        <taxon>Bacillati</taxon>
        <taxon>Actinomycetota</taxon>
        <taxon>Actinomycetes</taxon>
        <taxon>Propionibacteriales</taxon>
        <taxon>Actinopolymorphaceae</taxon>
        <taxon>Actinopolymorpha</taxon>
    </lineage>
</organism>
<accession>A0A1I2ZET6</accession>
<evidence type="ECO:0000313" key="4">
    <source>
        <dbReference type="Proteomes" id="UP000533017"/>
    </source>
</evidence>
<evidence type="ECO:0000313" key="3">
    <source>
        <dbReference type="Proteomes" id="UP000199052"/>
    </source>
</evidence>
<reference evidence="2 3" key="1">
    <citation type="submission" date="2016-10" db="EMBL/GenBank/DDBJ databases">
        <authorList>
            <person name="de Groot N.N."/>
        </authorList>
    </citation>
    <scope>NUCLEOTIDE SEQUENCE [LARGE SCALE GENOMIC DNA]</scope>
    <source>
        <strain evidence="2 3">CPCC 202808</strain>
    </source>
</reference>
<dbReference type="STRING" id="504797.SAMN05421678_11662"/>
<sequence length="678" mass="71801">MTLVTGDRVRVATRSDGVSTATPIPAAGRRGTTFGIRQHGRNLDVVPADAAPLVASGRLDPRLFEVAGLVRAGLGDERTRHLPLVVAHPTASGASTTSTDSARSWIPRAFRPGRAVPSLRGRAVAEPKAAAGRNWRWLATTPSHVWLDVPKRAGAPAAGTARSAKSGAAQADATYTLTLRVIDRAGRLVTDPSRLQPSPTVVADLDTGDLIDLAGGPTGLVAQLAPGTYSFSGIVSTTQGTSPASYTLLSAPRISVGAATTVTLDARQAHLITTQVDAASPTTVVTTFGLVETVAGGPFTTLLTLQGNVPNQLYARATGSVTDRTYEFTVFRSLAAGSVTYDLLLGQQGSVPANPAYVVHDSALTRYDAAFAAPGAGLNLDGVWFREAELPGDSMIGLGWYFDVPLPARRTHLFSPQYAGRSLAWSDNFDARSSPTQVWYSEVRDPLRYASGQQVRHTFSPAAYRPQAEGYRQGDGVMNFSMAPLSPSLRDGTLIVNDSTGITATSTLRRAGSVVATSTDPFILNAGAQPKTRASYTLDVRAGQHVPWSRYATTVTGHWEFASAAPAGYVEPIPLLNTVAVGTFDLLGRARAGQPFTLNLMTTSPDVTATVTRTLLWVSYDDGHRWTQVPTTPGASGRWSAQVAHPNLPGRFVSVRTLAEDDRGNELTMTSIRAYGLS</sequence>
<dbReference type="Proteomes" id="UP000533017">
    <property type="component" value="Unassembled WGS sequence"/>
</dbReference>
<dbReference type="OrthoDB" id="3797723at2"/>
<keyword evidence="4" id="KW-1185">Reference proteome</keyword>
<protein>
    <submittedName>
        <fullName evidence="2">Uncharacterized protein</fullName>
    </submittedName>
</protein>
<reference evidence="1 4" key="2">
    <citation type="submission" date="2020-07" db="EMBL/GenBank/DDBJ databases">
        <title>Sequencing the genomes of 1000 actinobacteria strains.</title>
        <authorList>
            <person name="Klenk H.-P."/>
        </authorList>
    </citation>
    <scope>NUCLEOTIDE SEQUENCE [LARGE SCALE GENOMIC DNA]</scope>
    <source>
        <strain evidence="1 4">DSM 45117</strain>
    </source>
</reference>
<dbReference type="AlphaFoldDB" id="A0A1I2ZET6"/>
<dbReference type="EMBL" id="JACBZA010000001">
    <property type="protein sequence ID" value="NYH81949.1"/>
    <property type="molecule type" value="Genomic_DNA"/>
</dbReference>
<name>A0A1I2ZET6_9ACTN</name>
<dbReference type="EMBL" id="FOOI01000016">
    <property type="protein sequence ID" value="SFH36358.1"/>
    <property type="molecule type" value="Genomic_DNA"/>
</dbReference>
<dbReference type="Proteomes" id="UP000199052">
    <property type="component" value="Unassembled WGS sequence"/>
</dbReference>